<feature type="chain" id="PRO_5037640226" description="NTF2 fold domain-containing protein" evidence="1">
    <location>
        <begin position="21"/>
        <end position="105"/>
    </location>
</feature>
<dbReference type="Proteomes" id="UP000002215">
    <property type="component" value="Chromosome"/>
</dbReference>
<evidence type="ECO:0000256" key="1">
    <source>
        <dbReference type="SAM" id="SignalP"/>
    </source>
</evidence>
<name>A0A979G3K4_CHIPD</name>
<evidence type="ECO:0000259" key="2">
    <source>
        <dbReference type="Pfam" id="PF15631"/>
    </source>
</evidence>
<feature type="domain" description="NTF2 fold" evidence="2">
    <location>
        <begin position="39"/>
        <end position="105"/>
    </location>
</feature>
<keyword evidence="1" id="KW-0732">Signal</keyword>
<proteinExistence type="predicted"/>
<dbReference type="KEGG" id="cpi:Cpin_2708"/>
<gene>
    <name evidence="3" type="ordered locus">Cpin_2708</name>
</gene>
<reference evidence="4" key="1">
    <citation type="submission" date="2009-08" db="EMBL/GenBank/DDBJ databases">
        <title>The complete genome of Chitinophaga pinensis DSM 2588.</title>
        <authorList>
            <consortium name="US DOE Joint Genome Institute (JGI-PGF)"/>
            <person name="Lucas S."/>
            <person name="Copeland A."/>
            <person name="Lapidus A."/>
            <person name="Glavina del Rio T."/>
            <person name="Dalin E."/>
            <person name="Tice H."/>
            <person name="Bruce D."/>
            <person name="Goodwin L."/>
            <person name="Pitluck S."/>
            <person name="Kyrpides N."/>
            <person name="Mavromatis K."/>
            <person name="Ivanova N."/>
            <person name="Mikhailova N."/>
            <person name="Sims D."/>
            <person name="Meinche L."/>
            <person name="Brettin T."/>
            <person name="Detter J.C."/>
            <person name="Han C."/>
            <person name="Larimer F."/>
            <person name="Land M."/>
            <person name="Hauser L."/>
            <person name="Markowitz V."/>
            <person name="Cheng J.-F."/>
            <person name="Hugenholtz P."/>
            <person name="Woyke T."/>
            <person name="Wu D."/>
            <person name="Spring S."/>
            <person name="Klenk H.-P."/>
            <person name="Eisen J.A."/>
        </authorList>
    </citation>
    <scope>NUCLEOTIDE SEQUENCE [LARGE SCALE GENOMIC DNA]</scope>
    <source>
        <strain evidence="4">ATCC 43595 / DSM 2588 / LMG 13176 / NBRC 15968 / NCIMB 11800 / UQM 2034</strain>
    </source>
</reference>
<evidence type="ECO:0000313" key="3">
    <source>
        <dbReference type="EMBL" id="ACU60190.1"/>
    </source>
</evidence>
<protein>
    <recommendedName>
        <fullName evidence="2">NTF2 fold domain-containing protein</fullName>
    </recommendedName>
</protein>
<feature type="signal peptide" evidence="1">
    <location>
        <begin position="1"/>
        <end position="20"/>
    </location>
</feature>
<dbReference type="EMBL" id="CP001699">
    <property type="protein sequence ID" value="ACU60190.1"/>
    <property type="molecule type" value="Genomic_DNA"/>
</dbReference>
<reference evidence="3 4" key="2">
    <citation type="journal article" date="2010" name="Stand. Genomic Sci.">
        <title>Complete genome sequence of Chitinophaga pinensis type strain (UQM 2034).</title>
        <authorList>
            <person name="Glavina Del Rio T."/>
            <person name="Abt B."/>
            <person name="Spring S."/>
            <person name="Lapidus A."/>
            <person name="Nolan M."/>
            <person name="Tice H."/>
            <person name="Copeland A."/>
            <person name="Cheng J.F."/>
            <person name="Chen F."/>
            <person name="Bruce D."/>
            <person name="Goodwin L."/>
            <person name="Pitluck S."/>
            <person name="Ivanova N."/>
            <person name="Mavromatis K."/>
            <person name="Mikhailova N."/>
            <person name="Pati A."/>
            <person name="Chen A."/>
            <person name="Palaniappan K."/>
            <person name="Land M."/>
            <person name="Hauser L."/>
            <person name="Chang Y.J."/>
            <person name="Jeffries C.D."/>
            <person name="Chain P."/>
            <person name="Saunders E."/>
            <person name="Detter J.C."/>
            <person name="Brettin T."/>
            <person name="Rohde M."/>
            <person name="Goker M."/>
            <person name="Bristow J."/>
            <person name="Eisen J.A."/>
            <person name="Markowitz V."/>
            <person name="Hugenholtz P."/>
            <person name="Kyrpides N.C."/>
            <person name="Klenk H.P."/>
            <person name="Lucas S."/>
        </authorList>
    </citation>
    <scope>NUCLEOTIDE SEQUENCE [LARGE SCALE GENOMIC DNA]</scope>
    <source>
        <strain evidence="4">ATCC 43595 / DSM 2588 / LMG 13176 / NBRC 15968 / NCIMB 11800 / UQM 2034</strain>
    </source>
</reference>
<dbReference type="OrthoDB" id="679072at2"/>
<dbReference type="AlphaFoldDB" id="A0A979G3K4"/>
<evidence type="ECO:0000313" key="4">
    <source>
        <dbReference type="Proteomes" id="UP000002215"/>
    </source>
</evidence>
<organism evidence="3 4">
    <name type="scientific">Chitinophaga pinensis (strain ATCC 43595 / DSM 2588 / LMG 13176 / NBRC 15968 / NCIMB 11800 / UQM 2034)</name>
    <dbReference type="NCBI Taxonomy" id="485918"/>
    <lineage>
        <taxon>Bacteria</taxon>
        <taxon>Pseudomonadati</taxon>
        <taxon>Bacteroidota</taxon>
        <taxon>Chitinophagia</taxon>
        <taxon>Chitinophagales</taxon>
        <taxon>Chitinophagaceae</taxon>
        <taxon>Chitinophaga</taxon>
    </lineage>
</organism>
<dbReference type="Pfam" id="PF15631">
    <property type="entry name" value="Imm-NTF2-2"/>
    <property type="match status" value="1"/>
</dbReference>
<dbReference type="RefSeq" id="WP_012790366.1">
    <property type="nucleotide sequence ID" value="NC_013132.1"/>
</dbReference>
<dbReference type="InterPro" id="IPR028921">
    <property type="entry name" value="NTF2_fold_dom"/>
</dbReference>
<accession>A0A979G3K4</accession>
<sequence length="105" mass="11683">MKNVMLLILVALITSICISAKENTNDKTSASDYVPDEETAKKIAEAIWLPIYGERIYDEKPYVVSLVGDSVWAVDGSLPKKKRGGVAYIEIQKNDCKILKVIHSK</sequence>